<dbReference type="EMBL" id="CP128399">
    <property type="protein sequence ID" value="WJW67273.1"/>
    <property type="molecule type" value="Genomic_DNA"/>
</dbReference>
<feature type="transmembrane region" description="Helical" evidence="7">
    <location>
        <begin position="145"/>
        <end position="161"/>
    </location>
</feature>
<dbReference type="InterPro" id="IPR000515">
    <property type="entry name" value="MetI-like"/>
</dbReference>
<evidence type="ECO:0000313" key="9">
    <source>
        <dbReference type="EMBL" id="NWJ45401.1"/>
    </source>
</evidence>
<feature type="transmembrane region" description="Helical" evidence="7">
    <location>
        <begin position="28"/>
        <end position="50"/>
    </location>
</feature>
<evidence type="ECO:0000256" key="3">
    <source>
        <dbReference type="ARBA" id="ARBA00022475"/>
    </source>
</evidence>
<feature type="transmembrane region" description="Helical" evidence="7">
    <location>
        <begin position="291"/>
        <end position="310"/>
    </location>
</feature>
<keyword evidence="2 7" id="KW-0813">Transport</keyword>
<accession>A0A8T7M1B6</accession>
<dbReference type="Pfam" id="PF00528">
    <property type="entry name" value="BPD_transp_1"/>
    <property type="match status" value="1"/>
</dbReference>
<dbReference type="GO" id="GO:0005886">
    <property type="term" value="C:plasma membrane"/>
    <property type="evidence" value="ECO:0007669"/>
    <property type="project" value="UniProtKB-SubCell"/>
</dbReference>
<evidence type="ECO:0000256" key="2">
    <source>
        <dbReference type="ARBA" id="ARBA00022448"/>
    </source>
</evidence>
<keyword evidence="4 7" id="KW-0812">Transmembrane</keyword>
<organism evidence="9 11">
    <name type="scientific">Candidatus Chlorohelix allophototropha</name>
    <dbReference type="NCBI Taxonomy" id="3003348"/>
    <lineage>
        <taxon>Bacteria</taxon>
        <taxon>Bacillati</taxon>
        <taxon>Chloroflexota</taxon>
        <taxon>Chloroflexia</taxon>
        <taxon>Candidatus Chloroheliales</taxon>
        <taxon>Candidatus Chloroheliaceae</taxon>
        <taxon>Candidatus Chlorohelix</taxon>
    </lineage>
</organism>
<dbReference type="Gene3D" id="1.10.3720.10">
    <property type="entry name" value="MetI-like"/>
    <property type="match status" value="1"/>
</dbReference>
<feature type="transmembrane region" description="Helical" evidence="7">
    <location>
        <begin position="259"/>
        <end position="279"/>
    </location>
</feature>
<keyword evidence="5 7" id="KW-1133">Transmembrane helix</keyword>
<evidence type="ECO:0000259" key="8">
    <source>
        <dbReference type="PROSITE" id="PS50928"/>
    </source>
</evidence>
<gene>
    <name evidence="9" type="ORF">HXX08_05930</name>
    <name evidence="10" type="ORF">OZ401_000533</name>
</gene>
<reference evidence="9 11" key="1">
    <citation type="submission" date="2020-06" db="EMBL/GenBank/DDBJ databases">
        <title>Anoxygenic phototrophic Chloroflexota member uses a Type I reaction center.</title>
        <authorList>
            <person name="Tsuji J.M."/>
            <person name="Shaw N.A."/>
            <person name="Nagashima S."/>
            <person name="Venkiteswaran J."/>
            <person name="Schiff S.L."/>
            <person name="Hanada S."/>
            <person name="Tank M."/>
            <person name="Neufeld J.D."/>
        </authorList>
    </citation>
    <scope>NUCLEOTIDE SEQUENCE [LARGE SCALE GENOMIC DNA]</scope>
    <source>
        <strain evidence="9">L227-S17</strain>
    </source>
</reference>
<dbReference type="InterPro" id="IPR035906">
    <property type="entry name" value="MetI-like_sf"/>
</dbReference>
<feature type="domain" description="ABC transmembrane type-1" evidence="8">
    <location>
        <begin position="115"/>
        <end position="310"/>
    </location>
</feature>
<dbReference type="GO" id="GO:0055085">
    <property type="term" value="P:transmembrane transport"/>
    <property type="evidence" value="ECO:0007669"/>
    <property type="project" value="InterPro"/>
</dbReference>
<evidence type="ECO:0000256" key="4">
    <source>
        <dbReference type="ARBA" id="ARBA00022692"/>
    </source>
</evidence>
<evidence type="ECO:0000313" key="11">
    <source>
        <dbReference type="Proteomes" id="UP000521676"/>
    </source>
</evidence>
<dbReference type="AlphaFoldDB" id="A0A8T7M1B6"/>
<feature type="transmembrane region" description="Helical" evidence="7">
    <location>
        <begin position="231"/>
        <end position="252"/>
    </location>
</feature>
<comment type="subcellular location">
    <subcellularLocation>
        <location evidence="1 7">Cell membrane</location>
        <topology evidence="1 7">Multi-pass membrane protein</topology>
    </subcellularLocation>
</comment>
<comment type="similarity">
    <text evidence="7">Belongs to the binding-protein-dependent transport system permease family.</text>
</comment>
<dbReference type="Proteomes" id="UP001431572">
    <property type="component" value="Chromosome 1"/>
</dbReference>
<evidence type="ECO:0000256" key="1">
    <source>
        <dbReference type="ARBA" id="ARBA00004651"/>
    </source>
</evidence>
<dbReference type="CDD" id="cd06261">
    <property type="entry name" value="TM_PBP2"/>
    <property type="match status" value="1"/>
</dbReference>
<evidence type="ECO:0000256" key="5">
    <source>
        <dbReference type="ARBA" id="ARBA00022989"/>
    </source>
</evidence>
<reference evidence="10" key="2">
    <citation type="journal article" date="2024" name="Nature">
        <title>Anoxygenic phototroph of the Chloroflexota uses a type I reaction centre.</title>
        <authorList>
            <person name="Tsuji J.M."/>
            <person name="Shaw N.A."/>
            <person name="Nagashima S."/>
            <person name="Venkiteswaran J.J."/>
            <person name="Schiff S.L."/>
            <person name="Watanabe T."/>
            <person name="Fukui M."/>
            <person name="Hanada S."/>
            <person name="Tank M."/>
            <person name="Neufeld J.D."/>
        </authorList>
    </citation>
    <scope>NUCLEOTIDE SEQUENCE</scope>
    <source>
        <strain evidence="10">L227-S17</strain>
    </source>
</reference>
<evidence type="ECO:0000256" key="6">
    <source>
        <dbReference type="ARBA" id="ARBA00023136"/>
    </source>
</evidence>
<dbReference type="PANTHER" id="PTHR43744:SF12">
    <property type="entry name" value="ABC TRANSPORTER PERMEASE PROTEIN MG189-RELATED"/>
    <property type="match status" value="1"/>
</dbReference>
<evidence type="ECO:0000313" key="12">
    <source>
        <dbReference type="Proteomes" id="UP001431572"/>
    </source>
</evidence>
<proteinExistence type="inferred from homology"/>
<name>A0A8T7M1B6_9CHLR</name>
<dbReference type="SUPFAM" id="SSF161098">
    <property type="entry name" value="MetI-like"/>
    <property type="match status" value="1"/>
</dbReference>
<feature type="transmembrane region" description="Helical" evidence="7">
    <location>
        <begin position="114"/>
        <end position="138"/>
    </location>
</feature>
<keyword evidence="6 7" id="KW-0472">Membrane</keyword>
<feature type="transmembrane region" description="Helical" evidence="7">
    <location>
        <begin position="167"/>
        <end position="185"/>
    </location>
</feature>
<dbReference type="Proteomes" id="UP000521676">
    <property type="component" value="Unassembled WGS sequence"/>
</dbReference>
<dbReference type="EMBL" id="JACATZ010000001">
    <property type="protein sequence ID" value="NWJ45401.1"/>
    <property type="molecule type" value="Genomic_DNA"/>
</dbReference>
<dbReference type="PANTHER" id="PTHR43744">
    <property type="entry name" value="ABC TRANSPORTER PERMEASE PROTEIN MG189-RELATED-RELATED"/>
    <property type="match status" value="1"/>
</dbReference>
<feature type="transmembrane region" description="Helical" evidence="7">
    <location>
        <begin position="192"/>
        <end position="211"/>
    </location>
</feature>
<evidence type="ECO:0000256" key="7">
    <source>
        <dbReference type="RuleBase" id="RU363032"/>
    </source>
</evidence>
<protein>
    <submittedName>
        <fullName evidence="9">Carbohydrate ABC transporter permease</fullName>
    </submittedName>
</protein>
<evidence type="ECO:0000313" key="10">
    <source>
        <dbReference type="EMBL" id="WJW67273.1"/>
    </source>
</evidence>
<keyword evidence="3" id="KW-1003">Cell membrane</keyword>
<dbReference type="RefSeq" id="WP_341469172.1">
    <property type="nucleotide sequence ID" value="NZ_CP128399.1"/>
</dbReference>
<keyword evidence="12" id="KW-1185">Reference proteome</keyword>
<dbReference type="PROSITE" id="PS50928">
    <property type="entry name" value="ABC_TM1"/>
    <property type="match status" value="1"/>
</dbReference>
<sequence>MIKTAGTPQKVKAGSLLSSRASNRLGQLFLHILIIMLLLLMLMPFFWMVATSLKPAADATPQSLNGEDKSISRFLGFFLPNGLHFENYGDAWNGNYGSSAKVPKDFFDAPFTRYFTNSIIVGVAQTIGVLITSTLAAYAFARLKFWGSGILFGFILATMAIPHEASYIPNLVIVTQLGNVAGALGTNTYTALFLPWISSAFYIFLLRQFFMSLPQELYEAGQLDGLTDIGYLWRIAVPLSMPAILTVALFAFQGSWNAFLWPLIAAPTIPVIQTGLRTFLGNSEVGTEWDLLMAAATIGIVPMMFLYFLVQRRFIEGVSRTGIK</sequence>